<evidence type="ECO:0000313" key="1">
    <source>
        <dbReference type="EMBL" id="CBE69391.1"/>
    </source>
</evidence>
<name>D5MIN4_METO1</name>
<dbReference type="Proteomes" id="UP000006898">
    <property type="component" value="Chromosome"/>
</dbReference>
<dbReference type="HOGENOM" id="CLU_3408974_0_0_0"/>
<gene>
    <name evidence="1" type="ORF">DAMO_2343</name>
</gene>
<accession>D5MIN4</accession>
<sequence length="29" mass="3377">MLFESPPLNIFPGLNDLQESVTLWQAIRF</sequence>
<evidence type="ECO:0000313" key="2">
    <source>
        <dbReference type="Proteomes" id="UP000006898"/>
    </source>
</evidence>
<reference evidence="1 2" key="1">
    <citation type="journal article" date="2010" name="Nature">
        <title>Nitrite-driven anaerobic methane oxidation by oxygenic bacteria.</title>
        <authorList>
            <person name="Ettwig K.F."/>
            <person name="Butler M.K."/>
            <person name="Le Paslier D."/>
            <person name="Pelletier E."/>
            <person name="Mangenot S."/>
            <person name="Kuypers M.M.M."/>
            <person name="Schreiber F."/>
            <person name="Dutilh B.E."/>
            <person name="Zedelius J."/>
            <person name="de Beer D."/>
            <person name="Gloerich J."/>
            <person name="Wessels H.J.C.T."/>
            <person name="van Allen T."/>
            <person name="Luesken F."/>
            <person name="Wu M."/>
            <person name="van de Pas-Schoonen K.T."/>
            <person name="Op den Camp H.J.M."/>
            <person name="Janssen-Megens E.M."/>
            <person name="Francoijs K-J."/>
            <person name="Stunnenberg H."/>
            <person name="Weissenbach J."/>
            <person name="Jetten M.S.M."/>
            <person name="Strous M."/>
        </authorList>
    </citation>
    <scope>NUCLEOTIDE SEQUENCE [LARGE SCALE GENOMIC DNA]</scope>
</reference>
<dbReference type="EMBL" id="FP565575">
    <property type="protein sequence ID" value="CBE69391.1"/>
    <property type="molecule type" value="Genomic_DNA"/>
</dbReference>
<protein>
    <submittedName>
        <fullName evidence="1">Uncharacterized protein</fullName>
    </submittedName>
</protein>
<dbReference type="KEGG" id="mox:DAMO_2343"/>
<proteinExistence type="predicted"/>
<dbReference type="AlphaFoldDB" id="D5MIN4"/>
<dbReference type="STRING" id="671143.DAMO_2343"/>
<organism evidence="1 2">
    <name type="scientific">Methylomirabilis oxygeniifera</name>
    <dbReference type="NCBI Taxonomy" id="671143"/>
    <lineage>
        <taxon>Bacteria</taxon>
        <taxon>Candidatus Methylomirabilota</taxon>
        <taxon>Candidatus Methylomirabilia</taxon>
        <taxon>Candidatus Methylomirabilales</taxon>
        <taxon>Candidatus Methylomirabilaceae</taxon>
        <taxon>Candidatus Methylomirabilis</taxon>
    </lineage>
</organism>